<dbReference type="Pfam" id="PF02592">
    <property type="entry name" value="Vut_1"/>
    <property type="match status" value="1"/>
</dbReference>
<feature type="transmembrane region" description="Helical" evidence="1">
    <location>
        <begin position="169"/>
        <end position="188"/>
    </location>
</feature>
<keyword evidence="1" id="KW-0812">Transmembrane</keyword>
<feature type="transmembrane region" description="Helical" evidence="1">
    <location>
        <begin position="12"/>
        <end position="30"/>
    </location>
</feature>
<dbReference type="InterPro" id="IPR003744">
    <property type="entry name" value="YhhQ"/>
</dbReference>
<keyword evidence="1" id="KW-1133">Transmembrane helix</keyword>
<dbReference type="HAMAP" id="MF_02088">
    <property type="entry name" value="Q_prec_transport"/>
    <property type="match status" value="1"/>
</dbReference>
<feature type="transmembrane region" description="Helical" evidence="1">
    <location>
        <begin position="200"/>
        <end position="221"/>
    </location>
</feature>
<dbReference type="PANTHER" id="PTHR34300">
    <property type="entry name" value="QUEUOSINE PRECURSOR TRANSPORTER-RELATED"/>
    <property type="match status" value="1"/>
</dbReference>
<keyword evidence="1" id="KW-0472">Membrane</keyword>
<reference evidence="2" key="1">
    <citation type="submission" date="2018-05" db="EMBL/GenBank/DDBJ databases">
        <authorList>
            <person name="Lanie J.A."/>
            <person name="Ng W.-L."/>
            <person name="Kazmierczak K.M."/>
            <person name="Andrzejewski T.M."/>
            <person name="Davidsen T.M."/>
            <person name="Wayne K.J."/>
            <person name="Tettelin H."/>
            <person name="Glass J.I."/>
            <person name="Rusch D."/>
            <person name="Podicherti R."/>
            <person name="Tsui H.-C.T."/>
            <person name="Winkler M.E."/>
        </authorList>
    </citation>
    <scope>NUCLEOTIDE SEQUENCE</scope>
</reference>
<evidence type="ECO:0008006" key="3">
    <source>
        <dbReference type="Google" id="ProtNLM"/>
    </source>
</evidence>
<name>A0A382HN03_9ZZZZ</name>
<gene>
    <name evidence="2" type="ORF">METZ01_LOCUS240897</name>
</gene>
<sequence length="238" mass="27135">MKQKISLDQTYLILTTLFSVVLVLTNIIGVKLFQGPFNPTSHALTTGIITYPLTFLLTDVVSEIWGSKKASAMVLIGFLMSFVMLIFVQIAMYLPAHPYWVAPNNPFGFETVNEYQNAFNSVFSVNGKLLFGSMLAYMVAQLLDVRLYHMWKKITKGKYLWIRNNGSTSISQLVDTFIVNSILFYWGFGWEFWQGISVMFTIYCYKLILAAIDTPLIYLSVAMIRRKFNLPSATAEYS</sequence>
<dbReference type="EMBL" id="UINC01061938">
    <property type="protein sequence ID" value="SVB88043.1"/>
    <property type="molecule type" value="Genomic_DNA"/>
</dbReference>
<feature type="transmembrane region" description="Helical" evidence="1">
    <location>
        <begin position="42"/>
        <end position="61"/>
    </location>
</feature>
<accession>A0A382HN03</accession>
<evidence type="ECO:0000256" key="1">
    <source>
        <dbReference type="SAM" id="Phobius"/>
    </source>
</evidence>
<proteinExistence type="inferred from homology"/>
<dbReference type="NCBIfam" id="TIGR00697">
    <property type="entry name" value="queuosine precursor transporter"/>
    <property type="match status" value="1"/>
</dbReference>
<dbReference type="PANTHER" id="PTHR34300:SF2">
    <property type="entry name" value="QUEUOSINE PRECURSOR TRANSPORTER-RELATED"/>
    <property type="match status" value="1"/>
</dbReference>
<evidence type="ECO:0000313" key="2">
    <source>
        <dbReference type="EMBL" id="SVB88043.1"/>
    </source>
</evidence>
<dbReference type="AlphaFoldDB" id="A0A382HN03"/>
<organism evidence="2">
    <name type="scientific">marine metagenome</name>
    <dbReference type="NCBI Taxonomy" id="408172"/>
    <lineage>
        <taxon>unclassified sequences</taxon>
        <taxon>metagenomes</taxon>
        <taxon>ecological metagenomes</taxon>
    </lineage>
</organism>
<protein>
    <recommendedName>
        <fullName evidence="3">Queuosine precursor transporter</fullName>
    </recommendedName>
</protein>
<feature type="transmembrane region" description="Helical" evidence="1">
    <location>
        <begin position="129"/>
        <end position="148"/>
    </location>
</feature>
<feature type="transmembrane region" description="Helical" evidence="1">
    <location>
        <begin position="73"/>
        <end position="94"/>
    </location>
</feature>